<sequence>MPKDRRSRSTRGKAKAAVGPASAMATLQKTRDDTVSQHRHAPTTRASYNGYVARARAFLAVYCKGDGSDELANQQSESQPSDVDVPADKPWLDPLFKHAFDDTPNKYSPEAVELFITHKCVNEGCKKSTADSICAALKKLWEESNKDGLYREAWFYDETRKQCRGNPVESPRVQDLVKSLRNMYAADGGERNHSLAMKFPILEKIRRWSESRCPVSSVEERIEDASMSERELRTEVLMRNTYFSLAFTLWTRNEELANLKYQDITFNCEGPEPYHEPCFRVHLANRKGWQRKLDATQHSSSRHEYDQDRGIYDQPATPAMNAYVDVKLWVRYLEVNHYGRKLQGDDYIFPAIGCNGVYKPGEHISHDAVQKMIDKAVDGANITRPSGGVFSTHCFRRGGAQYRFMYAPPAERWTLARIKWWGGWSVNESRDTIIRYLLDELQFMEESHADALSAVAPSYSASLMGVQSEREPVTRGEMRVMCHTLQNQFCGGLDGIRNSMSNLTNVFSTAIAAASDRLRISPGYPTPFSHGTSGMPEISSMPVAATATSVGCSPWEHQHGYQTTNSFASSYPPIPLQQVGSSRWLSPPAYGSHSAATAGSDAPLGLNLQYPLPGIPSLAASFPTWTSATTPIAPIATSETDSNSRSALSSLPPPGLSIPDIRIKDKALELVISHWQHPNPSCGLIVALKDWPVEWYSGANKDKFAMKRYTRQVVALEYLEVYKSDDARFKRDYPEWNKGFTKLHKAVNAKREARGEREHRSRQR</sequence>
<evidence type="ECO:0000256" key="1">
    <source>
        <dbReference type="ARBA" id="ARBA00023172"/>
    </source>
</evidence>
<feature type="region of interest" description="Disordered" evidence="2">
    <location>
        <begin position="1"/>
        <end position="42"/>
    </location>
</feature>
<accession>A0A0H2S8F2</accession>
<gene>
    <name evidence="3" type="ORF">SCHPADRAFT_904458</name>
</gene>
<dbReference type="GO" id="GO:0003677">
    <property type="term" value="F:DNA binding"/>
    <property type="evidence" value="ECO:0007669"/>
    <property type="project" value="InterPro"/>
</dbReference>
<proteinExistence type="predicted"/>
<protein>
    <recommendedName>
        <fullName evidence="5">DNA breaking-rejoining enzyme</fullName>
    </recommendedName>
</protein>
<dbReference type="STRING" id="27342.A0A0H2S8F2"/>
<dbReference type="InParanoid" id="A0A0H2S8F2"/>
<dbReference type="GO" id="GO:0006310">
    <property type="term" value="P:DNA recombination"/>
    <property type="evidence" value="ECO:0007669"/>
    <property type="project" value="UniProtKB-KW"/>
</dbReference>
<dbReference type="InterPro" id="IPR011010">
    <property type="entry name" value="DNA_brk_join_enz"/>
</dbReference>
<evidence type="ECO:0000313" key="4">
    <source>
        <dbReference type="Proteomes" id="UP000053477"/>
    </source>
</evidence>
<evidence type="ECO:0000256" key="2">
    <source>
        <dbReference type="SAM" id="MobiDB-lite"/>
    </source>
</evidence>
<dbReference type="GO" id="GO:0015074">
    <property type="term" value="P:DNA integration"/>
    <property type="evidence" value="ECO:0007669"/>
    <property type="project" value="InterPro"/>
</dbReference>
<dbReference type="EMBL" id="KQ085964">
    <property type="protein sequence ID" value="KLO13156.1"/>
    <property type="molecule type" value="Genomic_DNA"/>
</dbReference>
<feature type="compositionally biased region" description="Basic residues" evidence="2">
    <location>
        <begin position="1"/>
        <end position="14"/>
    </location>
</feature>
<evidence type="ECO:0008006" key="5">
    <source>
        <dbReference type="Google" id="ProtNLM"/>
    </source>
</evidence>
<keyword evidence="4" id="KW-1185">Reference proteome</keyword>
<dbReference type="SUPFAM" id="SSF56349">
    <property type="entry name" value="DNA breaking-rejoining enzymes"/>
    <property type="match status" value="1"/>
</dbReference>
<keyword evidence="1" id="KW-0233">DNA recombination</keyword>
<evidence type="ECO:0000313" key="3">
    <source>
        <dbReference type="EMBL" id="KLO13156.1"/>
    </source>
</evidence>
<dbReference type="InterPro" id="IPR013762">
    <property type="entry name" value="Integrase-like_cat_sf"/>
</dbReference>
<reference evidence="3 4" key="1">
    <citation type="submission" date="2015-04" db="EMBL/GenBank/DDBJ databases">
        <title>Complete genome sequence of Schizopora paradoxa KUC8140, a cosmopolitan wood degrader in East Asia.</title>
        <authorList>
            <consortium name="DOE Joint Genome Institute"/>
            <person name="Min B."/>
            <person name="Park H."/>
            <person name="Jang Y."/>
            <person name="Kim J.-J."/>
            <person name="Kim K.H."/>
            <person name="Pangilinan J."/>
            <person name="Lipzen A."/>
            <person name="Riley R."/>
            <person name="Grigoriev I.V."/>
            <person name="Spatafora J.W."/>
            <person name="Choi I.-G."/>
        </authorList>
    </citation>
    <scope>NUCLEOTIDE SEQUENCE [LARGE SCALE GENOMIC DNA]</scope>
    <source>
        <strain evidence="3 4">KUC8140</strain>
    </source>
</reference>
<name>A0A0H2S8F2_9AGAM</name>
<dbReference type="OrthoDB" id="164951at2759"/>
<organism evidence="3 4">
    <name type="scientific">Schizopora paradoxa</name>
    <dbReference type="NCBI Taxonomy" id="27342"/>
    <lineage>
        <taxon>Eukaryota</taxon>
        <taxon>Fungi</taxon>
        <taxon>Dikarya</taxon>
        <taxon>Basidiomycota</taxon>
        <taxon>Agaricomycotina</taxon>
        <taxon>Agaricomycetes</taxon>
        <taxon>Hymenochaetales</taxon>
        <taxon>Schizoporaceae</taxon>
        <taxon>Schizopora</taxon>
    </lineage>
</organism>
<dbReference type="Gene3D" id="1.10.443.10">
    <property type="entry name" value="Intergrase catalytic core"/>
    <property type="match status" value="1"/>
</dbReference>
<dbReference type="Proteomes" id="UP000053477">
    <property type="component" value="Unassembled WGS sequence"/>
</dbReference>
<dbReference type="AlphaFoldDB" id="A0A0H2S8F2"/>